<dbReference type="KEGG" id="mos:AXE82_05270"/>
<dbReference type="SUPFAM" id="SSF47175">
    <property type="entry name" value="Cytochromes"/>
    <property type="match status" value="1"/>
</dbReference>
<gene>
    <name evidence="1" type="ORF">NCTC10465_00399</name>
</gene>
<dbReference type="PRINTS" id="PR00608">
    <property type="entry name" value="CYTCHROMECII"/>
</dbReference>
<dbReference type="InterPro" id="IPR010980">
    <property type="entry name" value="Cyt_c/b562"/>
</dbReference>
<dbReference type="RefSeq" id="WP_062332214.1">
    <property type="nucleotide sequence ID" value="NZ_CBCRZU010000006.1"/>
</dbReference>
<keyword evidence="2" id="KW-1185">Reference proteome</keyword>
<dbReference type="GO" id="GO:0020037">
    <property type="term" value="F:heme binding"/>
    <property type="evidence" value="ECO:0007669"/>
    <property type="project" value="InterPro"/>
</dbReference>
<dbReference type="GO" id="GO:0022900">
    <property type="term" value="P:electron transport chain"/>
    <property type="evidence" value="ECO:0007669"/>
    <property type="project" value="InterPro"/>
</dbReference>
<dbReference type="AlphaFoldDB" id="A0A0X8K636"/>
<dbReference type="InterPro" id="IPR002321">
    <property type="entry name" value="Cyt_c_II"/>
</dbReference>
<dbReference type="Gene3D" id="1.20.120.10">
    <property type="entry name" value="Cytochrome c/b562"/>
    <property type="match status" value="1"/>
</dbReference>
<evidence type="ECO:0000313" key="1">
    <source>
        <dbReference type="EMBL" id="STY96636.1"/>
    </source>
</evidence>
<proteinExistence type="predicted"/>
<evidence type="ECO:0000313" key="2">
    <source>
        <dbReference type="Proteomes" id="UP000255230"/>
    </source>
</evidence>
<accession>A0A0X8K636</accession>
<dbReference type="InterPro" id="IPR015984">
    <property type="entry name" value="Cyt_c_prime_subgr"/>
</dbReference>
<dbReference type="Proteomes" id="UP000255230">
    <property type="component" value="Unassembled WGS sequence"/>
</dbReference>
<dbReference type="GO" id="GO:0005506">
    <property type="term" value="F:iron ion binding"/>
    <property type="evidence" value="ECO:0007669"/>
    <property type="project" value="InterPro"/>
</dbReference>
<organism evidence="1 2">
    <name type="scientific">Faucicola osloensis</name>
    <name type="common">Moraxella osloensis</name>
    <dbReference type="NCBI Taxonomy" id="34062"/>
    <lineage>
        <taxon>Bacteria</taxon>
        <taxon>Pseudomonadati</taxon>
        <taxon>Pseudomonadota</taxon>
        <taxon>Gammaproteobacteria</taxon>
        <taxon>Moraxellales</taxon>
        <taxon>Moraxellaceae</taxon>
        <taxon>Faucicola</taxon>
    </lineage>
</organism>
<dbReference type="PROSITE" id="PS51257">
    <property type="entry name" value="PROKAR_LIPOPROTEIN"/>
    <property type="match status" value="1"/>
</dbReference>
<dbReference type="GO" id="GO:0009055">
    <property type="term" value="F:electron transfer activity"/>
    <property type="evidence" value="ECO:0007669"/>
    <property type="project" value="InterPro"/>
</dbReference>
<name>A0A0X8K636_FAUOS</name>
<dbReference type="PROSITE" id="PS51009">
    <property type="entry name" value="CYTCII"/>
    <property type="match status" value="1"/>
</dbReference>
<protein>
    <submittedName>
        <fullName evidence="1">Cytochrome c</fullName>
    </submittedName>
</protein>
<dbReference type="GeneID" id="35778128"/>
<reference evidence="1 2" key="1">
    <citation type="submission" date="2018-06" db="EMBL/GenBank/DDBJ databases">
        <authorList>
            <consortium name="Pathogen Informatics"/>
            <person name="Doyle S."/>
        </authorList>
    </citation>
    <scope>NUCLEOTIDE SEQUENCE [LARGE SCALE GENOMIC DNA]</scope>
    <source>
        <strain evidence="1 2">NCTC10465</strain>
    </source>
</reference>
<sequence>MSTALKFATPLIVAMALVGCNKKTETTTTTTASAPATTVTASANGATATATVSTTTTSTTAVDPNMTPEDHKKARERIMKDWKKTNQTIGAMVKDPSKFDAAQVKAAAEKLNQNPWVHYPETAKGGEAKDEIWSDAAGFQQQIDKFKTAASALNAAAATATSVDGIKTQFGDLGASCKSCHDKYKED</sequence>
<dbReference type="Pfam" id="PF01322">
    <property type="entry name" value="Cytochrom_C_2"/>
    <property type="match status" value="1"/>
</dbReference>
<dbReference type="EMBL" id="UGPY01000001">
    <property type="protein sequence ID" value="STY96636.1"/>
    <property type="molecule type" value="Genomic_DNA"/>
</dbReference>